<dbReference type="Proteomes" id="UP001143304">
    <property type="component" value="Unassembled WGS sequence"/>
</dbReference>
<dbReference type="InterPro" id="IPR029058">
    <property type="entry name" value="AB_hydrolase_fold"/>
</dbReference>
<name>A0ABT3T1U5_9GAMM</name>
<sequence length="838" mass="90072">MTPAPARRYYRSGKNDNTNGSWDNDFGAFLCDFLAWGSLSRLRGSLPRWRLLSEPPLRLNIDVEMLVNNVKRDTLVTSRVQHNNLFKWLLVTALVALGASKALAQCGVFPDGNIVLTVPEGGSVTSASGDFDCAEGQACDYTVSGQAFDETFTVTAAPGYFFLGWKGDSAASLCQNGGSPCAVSLPTAWPDVEPVYTLEPIFEADYTWAPVSRSTDNIQLADSDTLPVNANVSIELEHFDNLDYSCGLSGNHSFTVVGPYNGQNINAPLWVYLHSGGAGYFDAGQVYRTQVGLDANSFNHEESLATLRLADPDHPLAGNGSQDNTFTRRVQQRYRMLVVGYCDHDNYSGMGTPYPNNPAGGTVDGLQAAMAAIEYVATTYSTTDIFVHGTDAGSFGAWSVGQAFHQSGTTLTGLIMDSGIVTPRYDQILSEFTGDAGFPYGAGSDQQGLIDKIGIFANPDMPYHPEATVSAGFDAVPMLVVAGKLDPEAGGNQPAIPAASGAGQGNVEWLYDGLQQAVNAQANSPHQVVLVDGVADAPTMRAVDDTAHDAVDAFVSGVLAGNPPHPSFAVTPPSGIVGQRMMLMGHSFFRPFIDRLPFHVEQAGIVGHSQEKETSGGASGTPLALWNDAEHRANIQAVLDAGDVDLFGMTCCNLEQTPEGELVLTPEGNPILILGAYTIWFDYALAQNPDTAFFISMPWIDFPTDYADATEYGDLWTLFYTNVMHPAVDDLRAQYPGVTIYSIPYGQASHELFALFEAGNLPDVSNLQGPGATSLYTDYKGHAGDVLKALIELIWIDAIYGVDLDTYAYDPGYQTDLKALAKSIMDAHDPAYNGPYRQ</sequence>
<comment type="caution">
    <text evidence="1">The sequence shown here is derived from an EMBL/GenBank/DDBJ whole genome shotgun (WGS) entry which is preliminary data.</text>
</comment>
<evidence type="ECO:0000313" key="2">
    <source>
        <dbReference type="Proteomes" id="UP001143304"/>
    </source>
</evidence>
<organism evidence="1 2">
    <name type="scientific">Candidatus Marimicrobium litorale</name>
    <dbReference type="NCBI Taxonomy" id="2518991"/>
    <lineage>
        <taxon>Bacteria</taxon>
        <taxon>Pseudomonadati</taxon>
        <taxon>Pseudomonadota</taxon>
        <taxon>Gammaproteobacteria</taxon>
        <taxon>Cellvibrionales</taxon>
        <taxon>Halieaceae</taxon>
        <taxon>Marimicrobium</taxon>
    </lineage>
</organism>
<dbReference type="EMBL" id="SHNO01000001">
    <property type="protein sequence ID" value="MCX2976237.1"/>
    <property type="molecule type" value="Genomic_DNA"/>
</dbReference>
<evidence type="ECO:0008006" key="3">
    <source>
        <dbReference type="Google" id="ProtNLM"/>
    </source>
</evidence>
<gene>
    <name evidence="1" type="ORF">EYC82_02555</name>
</gene>
<dbReference type="SUPFAM" id="SSF53474">
    <property type="entry name" value="alpha/beta-Hydrolases"/>
    <property type="match status" value="1"/>
</dbReference>
<evidence type="ECO:0000313" key="1">
    <source>
        <dbReference type="EMBL" id="MCX2976237.1"/>
    </source>
</evidence>
<accession>A0ABT3T1U5</accession>
<keyword evidence="2" id="KW-1185">Reference proteome</keyword>
<proteinExistence type="predicted"/>
<protein>
    <recommendedName>
        <fullName evidence="3">Bacterial repeat domain-containing protein</fullName>
    </recommendedName>
</protein>
<reference evidence="1" key="1">
    <citation type="submission" date="2019-02" db="EMBL/GenBank/DDBJ databases">
        <authorList>
            <person name="Li S.-H."/>
        </authorList>
    </citation>
    <scope>NUCLEOTIDE SEQUENCE</scope>
    <source>
        <strain evidence="1">IMCC11814</strain>
    </source>
</reference>
<dbReference type="RefSeq" id="WP_279247991.1">
    <property type="nucleotide sequence ID" value="NZ_SHNO01000001.1"/>
</dbReference>